<evidence type="ECO:0000256" key="13">
    <source>
        <dbReference type="HAMAP-Rule" id="MF_01346"/>
    </source>
</evidence>
<dbReference type="Pfam" id="PF00006">
    <property type="entry name" value="ATP-synt_ab"/>
    <property type="match status" value="1"/>
</dbReference>
<comment type="function">
    <text evidence="13">Produces ATP from ADP in the presence of a proton gradient across the membrane. The alpha chain is a regulatory subunit.</text>
</comment>
<reference evidence="16 17" key="1">
    <citation type="submission" date="2016-10" db="EMBL/GenBank/DDBJ databases">
        <authorList>
            <person name="de Groot N.N."/>
        </authorList>
    </citation>
    <scope>NUCLEOTIDE SEQUENCE [LARGE SCALE GENOMIC DNA]</scope>
    <source>
        <strain evidence="16 17">DSM 13760</strain>
    </source>
</reference>
<dbReference type="SUPFAM" id="SSF47917">
    <property type="entry name" value="C-terminal domain of alpha and beta subunits of F1 ATP synthase"/>
    <property type="match status" value="1"/>
</dbReference>
<keyword evidence="3 13" id="KW-0813">Transport</keyword>
<dbReference type="SUPFAM" id="SSF50615">
    <property type="entry name" value="N-terminal domain of alpha and beta subunits of F1 ATP synthase"/>
    <property type="match status" value="1"/>
</dbReference>
<dbReference type="CDD" id="cd18113">
    <property type="entry name" value="ATP-synt_F1_alpha_C"/>
    <property type="match status" value="1"/>
</dbReference>
<evidence type="ECO:0000256" key="9">
    <source>
        <dbReference type="ARBA" id="ARBA00023136"/>
    </source>
</evidence>
<keyword evidence="4 13" id="KW-0547">Nucleotide-binding</keyword>
<sequence length="499" mass="55075">MKTLNFDMDKYHESIDLDYLKEHGRVEKVSDGVVFCSGLEKGSFHESVLIDGKVRGVILELTEEFVGIGLIDENVEVLEGMSVDLTGSLIDVKVYDEMAGRVIDVTGRSLYDDAQEEGSTTKCPLFNIAPPIMHIDSVTRPMNTGLAVIDAITPIGRGQRQLILGNRQTGKTQIAIDTIINQHDQNVHCIYVGIGLKMMYVAEVIETLKAHDAFKYTTVVAATASDSLTTQYLAPYAGMAIAEHLRDAGKDVLLIFDNLTKHADAYRSITLLFNRPPGREAYPGDSFYIHSSLLERAVQMNEAHGGGSITALPMIETLSDDVTAYIPTNVISITDGQLFLKSDLFNSGQKPAVDVGVSVSRIGGDAQHPIIRKLSKKLTLILSQYEELKELLAFGNSLDEGSMTTVQLGSVLTEVIKQPAMSPYRVSELAILLYAFQNSFLNDIEVAKMSSFKSLLMEKAKASEAFTTLTEEINDYQELTPEIESLFKEIIEETRRLFI</sequence>
<dbReference type="InterPro" id="IPR038376">
    <property type="entry name" value="ATP_synth_asu_C_sf"/>
</dbReference>
<dbReference type="AlphaFoldDB" id="A0A1H9PSV4"/>
<feature type="site" description="Required for activity" evidence="13">
    <location>
        <position position="358"/>
    </location>
</feature>
<dbReference type="Pfam" id="PF00306">
    <property type="entry name" value="ATP-synt_ab_C"/>
    <property type="match status" value="1"/>
</dbReference>
<comment type="caution">
    <text evidence="13">Lacks conserved residue(s) required for the propagation of feature annotation.</text>
</comment>
<dbReference type="RefSeq" id="WP_092649277.1">
    <property type="nucleotide sequence ID" value="NZ_FOHA01000001.1"/>
</dbReference>
<dbReference type="InterPro" id="IPR020003">
    <property type="entry name" value="ATPase_a/bsu_AS"/>
</dbReference>
<comment type="subcellular location">
    <subcellularLocation>
        <location evidence="13">Cell membrane</location>
        <topology evidence="13">Peripheral membrane protein</topology>
    </subcellularLocation>
    <subcellularLocation>
        <location evidence="1">Membrane</location>
    </subcellularLocation>
</comment>
<dbReference type="EMBL" id="FOHA01000001">
    <property type="protein sequence ID" value="SER51386.1"/>
    <property type="molecule type" value="Genomic_DNA"/>
</dbReference>
<dbReference type="GO" id="GO:0045259">
    <property type="term" value="C:proton-transporting ATP synthase complex"/>
    <property type="evidence" value="ECO:0007669"/>
    <property type="project" value="UniProtKB-KW"/>
</dbReference>
<feature type="domain" description="ATPase F1/V1/A1 complex alpha/beta subunit nucleotide-binding" evidence="14">
    <location>
        <begin position="145"/>
        <end position="360"/>
    </location>
</feature>
<dbReference type="InterPro" id="IPR027417">
    <property type="entry name" value="P-loop_NTPase"/>
</dbReference>
<comment type="catalytic activity">
    <reaction evidence="13">
        <text>ATP + H2O + 4 H(+)(in) = ADP + phosphate + 5 H(+)(out)</text>
        <dbReference type="Rhea" id="RHEA:57720"/>
        <dbReference type="ChEBI" id="CHEBI:15377"/>
        <dbReference type="ChEBI" id="CHEBI:15378"/>
        <dbReference type="ChEBI" id="CHEBI:30616"/>
        <dbReference type="ChEBI" id="CHEBI:43474"/>
        <dbReference type="ChEBI" id="CHEBI:456216"/>
        <dbReference type="EC" id="7.1.2.2"/>
    </reaction>
</comment>
<evidence type="ECO:0000259" key="15">
    <source>
        <dbReference type="Pfam" id="PF00306"/>
    </source>
</evidence>
<evidence type="ECO:0000313" key="16">
    <source>
        <dbReference type="EMBL" id="SER51386.1"/>
    </source>
</evidence>
<dbReference type="HAMAP" id="MF_01346">
    <property type="entry name" value="ATP_synth_alpha_bact"/>
    <property type="match status" value="1"/>
</dbReference>
<accession>A0A1H9PSV4</accession>
<evidence type="ECO:0000256" key="2">
    <source>
        <dbReference type="ARBA" id="ARBA00008936"/>
    </source>
</evidence>
<dbReference type="GO" id="GO:0005886">
    <property type="term" value="C:plasma membrane"/>
    <property type="evidence" value="ECO:0007669"/>
    <property type="project" value="UniProtKB-SubCell"/>
</dbReference>
<keyword evidence="8 13" id="KW-0406">Ion transport</keyword>
<evidence type="ECO:0000256" key="11">
    <source>
        <dbReference type="ARBA" id="ARBA00023310"/>
    </source>
</evidence>
<evidence type="ECO:0000256" key="3">
    <source>
        <dbReference type="ARBA" id="ARBA00022448"/>
    </source>
</evidence>
<dbReference type="GO" id="GO:0046933">
    <property type="term" value="F:proton-transporting ATP synthase activity, rotational mechanism"/>
    <property type="evidence" value="ECO:0007669"/>
    <property type="project" value="UniProtKB-UniRule"/>
</dbReference>
<dbReference type="InterPro" id="IPR023366">
    <property type="entry name" value="ATP_synth_asu-like_sf"/>
</dbReference>
<dbReference type="Gene3D" id="2.40.30.20">
    <property type="match status" value="1"/>
</dbReference>
<dbReference type="InterPro" id="IPR036121">
    <property type="entry name" value="ATPase_F1/V1/A1_a/bsu_N_sf"/>
</dbReference>
<dbReference type="Proteomes" id="UP000198948">
    <property type="component" value="Unassembled WGS sequence"/>
</dbReference>
<dbReference type="InterPro" id="IPR000793">
    <property type="entry name" value="ATP_synth_asu_C"/>
</dbReference>
<dbReference type="STRING" id="142588.SAMN04488559_101121"/>
<evidence type="ECO:0000256" key="4">
    <source>
        <dbReference type="ARBA" id="ARBA00022741"/>
    </source>
</evidence>
<evidence type="ECO:0000256" key="1">
    <source>
        <dbReference type="ARBA" id="ARBA00004370"/>
    </source>
</evidence>
<proteinExistence type="inferred from homology"/>
<evidence type="ECO:0000256" key="5">
    <source>
        <dbReference type="ARBA" id="ARBA00022781"/>
    </source>
</evidence>
<comment type="similarity">
    <text evidence="2 13">Belongs to the ATPase alpha/beta chains family.</text>
</comment>
<evidence type="ECO:0000256" key="10">
    <source>
        <dbReference type="ARBA" id="ARBA00023196"/>
    </source>
</evidence>
<gene>
    <name evidence="13" type="primary">atpA</name>
    <name evidence="16" type="ORF">SAMN04488559_101121</name>
</gene>
<organism evidence="16 17">
    <name type="scientific">Isobaculum melis</name>
    <dbReference type="NCBI Taxonomy" id="142588"/>
    <lineage>
        <taxon>Bacteria</taxon>
        <taxon>Bacillati</taxon>
        <taxon>Bacillota</taxon>
        <taxon>Bacilli</taxon>
        <taxon>Lactobacillales</taxon>
        <taxon>Carnobacteriaceae</taxon>
        <taxon>Isobaculum</taxon>
    </lineage>
</organism>
<dbReference type="NCBIfam" id="NF009884">
    <property type="entry name" value="PRK13343.1"/>
    <property type="match status" value="1"/>
</dbReference>
<dbReference type="GO" id="GO:0043531">
    <property type="term" value="F:ADP binding"/>
    <property type="evidence" value="ECO:0007669"/>
    <property type="project" value="TreeGrafter"/>
</dbReference>
<dbReference type="GO" id="GO:0005524">
    <property type="term" value="F:ATP binding"/>
    <property type="evidence" value="ECO:0007669"/>
    <property type="project" value="UniProtKB-UniRule"/>
</dbReference>
<keyword evidence="13" id="KW-1003">Cell membrane</keyword>
<keyword evidence="6 13" id="KW-0067">ATP-binding</keyword>
<keyword evidence="10 13" id="KW-0139">CF(1)</keyword>
<name>A0A1H9PSV4_9LACT</name>
<dbReference type="OrthoDB" id="9803053at2"/>
<comment type="subunit">
    <text evidence="12">F-type ATPases have 2 components, CF(1) - the catalytic core - and CF(0) - the membrane proton channel. CF(1) has five subunits: alpha(3), beta(3), gamma(1), delta(1), epsilon(1). CF(0) has four main subunits: a(1), b(1), b'(1) and c(9-12).</text>
</comment>
<dbReference type="PANTHER" id="PTHR48082:SF2">
    <property type="entry name" value="ATP SYNTHASE SUBUNIT ALPHA, MITOCHONDRIAL"/>
    <property type="match status" value="1"/>
</dbReference>
<dbReference type="EC" id="7.1.2.2" evidence="13"/>
<dbReference type="InterPro" id="IPR000194">
    <property type="entry name" value="ATPase_F1/V1/A1_a/bsu_nucl-bd"/>
</dbReference>
<keyword evidence="11 13" id="KW-0066">ATP synthesis</keyword>
<dbReference type="SUPFAM" id="SSF52540">
    <property type="entry name" value="P-loop containing nucleoside triphosphate hydrolases"/>
    <property type="match status" value="1"/>
</dbReference>
<dbReference type="NCBIfam" id="TIGR00962">
    <property type="entry name" value="atpA"/>
    <property type="match status" value="1"/>
</dbReference>
<keyword evidence="17" id="KW-1185">Reference proteome</keyword>
<evidence type="ECO:0000259" key="14">
    <source>
        <dbReference type="Pfam" id="PF00006"/>
    </source>
</evidence>
<dbReference type="PROSITE" id="PS00152">
    <property type="entry name" value="ATPASE_ALPHA_BETA"/>
    <property type="match status" value="1"/>
</dbReference>
<evidence type="ECO:0000256" key="6">
    <source>
        <dbReference type="ARBA" id="ARBA00022840"/>
    </source>
</evidence>
<protein>
    <recommendedName>
        <fullName evidence="13">ATP synthase subunit alpha</fullName>
        <ecNumber evidence="13">7.1.2.2</ecNumber>
    </recommendedName>
    <alternativeName>
        <fullName evidence="13">ATP synthase F1 sector subunit alpha</fullName>
    </alternativeName>
    <alternativeName>
        <fullName evidence="13">F-ATPase subunit alpha</fullName>
    </alternativeName>
</protein>
<evidence type="ECO:0000256" key="7">
    <source>
        <dbReference type="ARBA" id="ARBA00022967"/>
    </source>
</evidence>
<dbReference type="PANTHER" id="PTHR48082">
    <property type="entry name" value="ATP SYNTHASE SUBUNIT ALPHA, MITOCHONDRIAL"/>
    <property type="match status" value="1"/>
</dbReference>
<feature type="domain" description="ATP synthase alpha subunit C-terminal" evidence="15">
    <location>
        <begin position="367"/>
        <end position="493"/>
    </location>
</feature>
<evidence type="ECO:0000256" key="12">
    <source>
        <dbReference type="ARBA" id="ARBA00026013"/>
    </source>
</evidence>
<dbReference type="CDD" id="cd01132">
    <property type="entry name" value="F1-ATPase_alpha_CD"/>
    <property type="match status" value="1"/>
</dbReference>
<dbReference type="FunFam" id="3.40.50.300:FF:002432">
    <property type="entry name" value="ATP synthase subunit alpha, mitochondrial"/>
    <property type="match status" value="1"/>
</dbReference>
<dbReference type="InterPro" id="IPR033732">
    <property type="entry name" value="ATP_synth_F1_a_nt-bd_dom"/>
</dbReference>
<dbReference type="InterPro" id="IPR005294">
    <property type="entry name" value="ATP_synth_F1_asu"/>
</dbReference>
<evidence type="ECO:0000256" key="8">
    <source>
        <dbReference type="ARBA" id="ARBA00023065"/>
    </source>
</evidence>
<evidence type="ECO:0000313" key="17">
    <source>
        <dbReference type="Proteomes" id="UP000198948"/>
    </source>
</evidence>
<dbReference type="Gene3D" id="1.20.150.20">
    <property type="entry name" value="ATP synthase alpha/beta chain, C-terminal domain"/>
    <property type="match status" value="1"/>
</dbReference>
<keyword evidence="9 13" id="KW-0472">Membrane</keyword>
<keyword evidence="5 13" id="KW-0375">Hydrogen ion transport</keyword>
<keyword evidence="7 13" id="KW-1278">Translocase</keyword>
<dbReference type="Gene3D" id="3.40.50.300">
    <property type="entry name" value="P-loop containing nucleotide triphosphate hydrolases"/>
    <property type="match status" value="1"/>
</dbReference>